<dbReference type="SUPFAM" id="SSF56024">
    <property type="entry name" value="Phospholipase D/nuclease"/>
    <property type="match status" value="2"/>
</dbReference>
<proteinExistence type="predicted"/>
<dbReference type="Gene3D" id="3.30.870.10">
    <property type="entry name" value="Endonuclease Chain A"/>
    <property type="match status" value="2"/>
</dbReference>
<accession>A0ABR2WAP7</accession>
<dbReference type="PANTHER" id="PTHR18896">
    <property type="entry name" value="PHOSPHOLIPASE D"/>
    <property type="match status" value="1"/>
</dbReference>
<dbReference type="Pfam" id="PF00614">
    <property type="entry name" value="PLDc"/>
    <property type="match status" value="1"/>
</dbReference>
<feature type="region of interest" description="Disordered" evidence="6">
    <location>
        <begin position="592"/>
        <end position="626"/>
    </location>
</feature>
<dbReference type="EC" id="3.1.4.4" evidence="1"/>
<dbReference type="EMBL" id="JASJQH010006890">
    <property type="protein sequence ID" value="KAK9728794.1"/>
    <property type="molecule type" value="Genomic_DNA"/>
</dbReference>
<dbReference type="Pfam" id="PF13091">
    <property type="entry name" value="PLDc_2"/>
    <property type="match status" value="1"/>
</dbReference>
<dbReference type="InterPro" id="IPR025202">
    <property type="entry name" value="PLD-like_dom"/>
</dbReference>
<gene>
    <name evidence="8" type="ORF">K7432_000759</name>
</gene>
<name>A0ABR2WAP7_9FUNG</name>
<feature type="domain" description="PLD phosphodiesterase" evidence="7">
    <location>
        <begin position="512"/>
        <end position="539"/>
    </location>
</feature>
<evidence type="ECO:0000256" key="4">
    <source>
        <dbReference type="ARBA" id="ARBA00022963"/>
    </source>
</evidence>
<evidence type="ECO:0000256" key="1">
    <source>
        <dbReference type="ARBA" id="ARBA00012027"/>
    </source>
</evidence>
<dbReference type="Proteomes" id="UP001479436">
    <property type="component" value="Unassembled WGS sequence"/>
</dbReference>
<dbReference type="InterPro" id="IPR015679">
    <property type="entry name" value="PLipase_D_fam"/>
</dbReference>
<dbReference type="InterPro" id="IPR001736">
    <property type="entry name" value="PLipase_D/transphosphatidylase"/>
</dbReference>
<organism evidence="8 9">
    <name type="scientific">Basidiobolus ranarum</name>
    <dbReference type="NCBI Taxonomy" id="34480"/>
    <lineage>
        <taxon>Eukaryota</taxon>
        <taxon>Fungi</taxon>
        <taxon>Fungi incertae sedis</taxon>
        <taxon>Zoopagomycota</taxon>
        <taxon>Entomophthoromycotina</taxon>
        <taxon>Basidiobolomycetes</taxon>
        <taxon>Basidiobolales</taxon>
        <taxon>Basidiobolaceae</taxon>
        <taxon>Basidiobolus</taxon>
    </lineage>
</organism>
<keyword evidence="2" id="KW-0677">Repeat</keyword>
<feature type="domain" description="PLD phosphodiesterase" evidence="7">
    <location>
        <begin position="127"/>
        <end position="154"/>
    </location>
</feature>
<keyword evidence="4" id="KW-0442">Lipid degradation</keyword>
<dbReference type="SMART" id="SM00155">
    <property type="entry name" value="PLDc"/>
    <property type="match status" value="2"/>
</dbReference>
<dbReference type="CDD" id="cd09141">
    <property type="entry name" value="PLDc_vPLD1_2_yPLD_like_2"/>
    <property type="match status" value="1"/>
</dbReference>
<evidence type="ECO:0000259" key="7">
    <source>
        <dbReference type="PROSITE" id="PS50035"/>
    </source>
</evidence>
<dbReference type="PROSITE" id="PS50035">
    <property type="entry name" value="PLD"/>
    <property type="match status" value="2"/>
</dbReference>
<evidence type="ECO:0000256" key="2">
    <source>
        <dbReference type="ARBA" id="ARBA00022737"/>
    </source>
</evidence>
<dbReference type="PANTHER" id="PTHR18896:SF186">
    <property type="entry name" value="PHOSPHOLIPASE D"/>
    <property type="match status" value="1"/>
</dbReference>
<evidence type="ECO:0000256" key="6">
    <source>
        <dbReference type="SAM" id="MobiDB-lite"/>
    </source>
</evidence>
<evidence type="ECO:0000313" key="9">
    <source>
        <dbReference type="Proteomes" id="UP001479436"/>
    </source>
</evidence>
<comment type="caution">
    <text evidence="8">The sequence shown here is derived from an EMBL/GenBank/DDBJ whole genome shotgun (WGS) entry which is preliminary data.</text>
</comment>
<feature type="compositionally biased region" description="Basic and acidic residues" evidence="6">
    <location>
        <begin position="592"/>
        <end position="603"/>
    </location>
</feature>
<feature type="compositionally biased region" description="Polar residues" evidence="6">
    <location>
        <begin position="604"/>
        <end position="623"/>
    </location>
</feature>
<evidence type="ECO:0000256" key="3">
    <source>
        <dbReference type="ARBA" id="ARBA00022801"/>
    </source>
</evidence>
<keyword evidence="5" id="KW-0443">Lipid metabolism</keyword>
<evidence type="ECO:0000313" key="8">
    <source>
        <dbReference type="EMBL" id="KAK9728794.1"/>
    </source>
</evidence>
<dbReference type="CDD" id="cd09138">
    <property type="entry name" value="PLDc_vPLD1_2_yPLD_like_1"/>
    <property type="match status" value="1"/>
</dbReference>
<keyword evidence="9" id="KW-1185">Reference proteome</keyword>
<protein>
    <recommendedName>
        <fullName evidence="1">phospholipase D</fullName>
        <ecNumber evidence="1">3.1.4.4</ecNumber>
    </recommendedName>
</protein>
<dbReference type="PIRSF" id="PIRSF009376">
    <property type="entry name" value="Phospholipase_D_euk"/>
    <property type="match status" value="1"/>
</dbReference>
<evidence type="ECO:0000256" key="5">
    <source>
        <dbReference type="ARBA" id="ARBA00023098"/>
    </source>
</evidence>
<sequence>MTENTNKYGSFAPERYGAYAKWFVDGKDYFYAVSEAILEAKETIYIMDWWLSPEVYLRRPPSENQDFRLDRLLKKKAEEGVIINIMVYKEVSMALTINSHYTKFCLQALHPNITVQRHPDHGAGGTMFWAHHEKICLIDTKIAFLGGLDLCYGRFDTHSHRLADYHYDPSDNTWPGQDYSNPRVKDFSDVSQYYQELINRKYVARMPWHDIALCITGPPVEDVERHFVDRWNFIKNEKGMQKKDMPFLSYVFKEKNADYETPKGNCKVQVLRSSGQWSSGIETEHSIYTAYLENIRNAKHFIYIENQFFVSSTSDNDNYEIKNKIAQALVERIIRANQERSKFRVIVAMPLLPAFESEINAADANTIRLVMDWQYRTISRGGSSIFEKLSEANINPSDYISFYGLRNYDMIRNPYSDGNAMNELSGDELSSRFDRLLLGDNRYAQGSATSTSNYVTRHEVIPDASQTNLITVHDVIPSNVQPQIPDADQSGNLQTSNVVTNYEYREGEYVTELTYIHSKLMIVDDRIVICGSANINDRSMMGNRDSEIAVIIEDEEEVLSMMDGQQYKAAKFAHTLRCAIFKEHVGLLYDDTQSRNELQDPKKPSTSNEPSFQMPNNDPSAPQENLVMDPLSDRFFNEIWNNTATTNTETYRLVFRCVPDDTVTNWVEYTGFVPSSSLVMTGHSALKTKSNEQIKEMLSSIRGHLVTFPSNFLKNENLGVTALSKETFVPLGVFI</sequence>
<keyword evidence="3" id="KW-0378">Hydrolase</keyword>
<dbReference type="InterPro" id="IPR016555">
    <property type="entry name" value="PLipase_D_euk"/>
</dbReference>
<reference evidence="8 9" key="1">
    <citation type="submission" date="2023-04" db="EMBL/GenBank/DDBJ databases">
        <title>Genome of Basidiobolus ranarum AG-B5.</title>
        <authorList>
            <person name="Stajich J.E."/>
            <person name="Carter-House D."/>
            <person name="Gryganskyi A."/>
        </authorList>
    </citation>
    <scope>NUCLEOTIDE SEQUENCE [LARGE SCALE GENOMIC DNA]</scope>
    <source>
        <strain evidence="8 9">AG-B5</strain>
    </source>
</reference>